<dbReference type="FunCoup" id="A0A067Q272">
    <property type="interactions" value="413"/>
</dbReference>
<sequence length="396" mass="44586">MDLPLPALFQRALSSVSQSVSLPTIDDSTQALISSSLSDLNTLASRITALSLFSPNETVEDVSTRDLVFLFVPFVMAEVEGRVRTLEMEERLSRLLRSQRLLQSFVEMLERYDIVPESERSLYETHASSITDPAKRRETKIKQYKQEKEIRSKIEVLQKRRRQVPTTVESSTDFDLIASLLPSSPTASSKNINDDEEEDSSTDESLRLTTLLLLRLCYAQAQSSLESMKQEVELLRSMPPPRSRNEGEERGGREREKKKDEGDDMWKLDPPIRRGGDALLDDAGKPLQPFTILPSQPTATHRAQLQSQVFSPDHRLPTMTVDEYLEIERGRGKFISGGGPASEALPTSSEQLAIDSEQDGTKFGEEKAEEKRLKEENWARFVEANPRGAGNTMNRG</sequence>
<proteinExistence type="predicted"/>
<dbReference type="GO" id="GO:0005829">
    <property type="term" value="C:cytosol"/>
    <property type="evidence" value="ECO:0007669"/>
    <property type="project" value="TreeGrafter"/>
</dbReference>
<organism evidence="2 3">
    <name type="scientific">Jaapia argillacea MUCL 33604</name>
    <dbReference type="NCBI Taxonomy" id="933084"/>
    <lineage>
        <taxon>Eukaryota</taxon>
        <taxon>Fungi</taxon>
        <taxon>Dikarya</taxon>
        <taxon>Basidiomycota</taxon>
        <taxon>Agaricomycotina</taxon>
        <taxon>Agaricomycetes</taxon>
        <taxon>Agaricomycetidae</taxon>
        <taxon>Jaapiales</taxon>
        <taxon>Jaapiaceae</taxon>
        <taxon>Jaapia</taxon>
    </lineage>
</organism>
<evidence type="ECO:0000313" key="3">
    <source>
        <dbReference type="Proteomes" id="UP000027265"/>
    </source>
</evidence>
<feature type="compositionally biased region" description="Basic and acidic residues" evidence="1">
    <location>
        <begin position="359"/>
        <end position="371"/>
    </location>
</feature>
<feature type="compositionally biased region" description="Low complexity" evidence="1">
    <location>
        <begin position="179"/>
        <end position="189"/>
    </location>
</feature>
<dbReference type="STRING" id="933084.A0A067Q272"/>
<dbReference type="Proteomes" id="UP000027265">
    <property type="component" value="Unassembled WGS sequence"/>
</dbReference>
<dbReference type="GO" id="GO:0051721">
    <property type="term" value="F:protein phosphatase 2A binding"/>
    <property type="evidence" value="ECO:0007669"/>
    <property type="project" value="TreeGrafter"/>
</dbReference>
<dbReference type="Pfam" id="PF04177">
    <property type="entry name" value="TAP42"/>
    <property type="match status" value="1"/>
</dbReference>
<feature type="region of interest" description="Disordered" evidence="1">
    <location>
        <begin position="352"/>
        <end position="371"/>
    </location>
</feature>
<dbReference type="HOGENOM" id="CLU_041824_2_0_1"/>
<feature type="compositionally biased region" description="Basic and acidic residues" evidence="1">
    <location>
        <begin position="243"/>
        <end position="271"/>
    </location>
</feature>
<gene>
    <name evidence="2" type="ORF">JAAARDRAFT_191276</name>
</gene>
<dbReference type="PANTHER" id="PTHR10933">
    <property type="entry name" value="IMMUNOGLOBULIN-BINDING PROTEIN 1"/>
    <property type="match status" value="1"/>
</dbReference>
<keyword evidence="3" id="KW-1185">Reference proteome</keyword>
<dbReference type="PANTHER" id="PTHR10933:SF9">
    <property type="entry name" value="IMMUNOGLOBULIN-BINDING PROTEIN 1"/>
    <property type="match status" value="1"/>
</dbReference>
<evidence type="ECO:0000313" key="2">
    <source>
        <dbReference type="EMBL" id="KDQ61168.1"/>
    </source>
</evidence>
<name>A0A067Q272_9AGAM</name>
<feature type="region of interest" description="Disordered" evidence="1">
    <location>
        <begin position="179"/>
        <end position="204"/>
    </location>
</feature>
<protein>
    <recommendedName>
        <fullName evidence="4">TAP42-like protein</fullName>
    </recommendedName>
</protein>
<feature type="region of interest" description="Disordered" evidence="1">
    <location>
        <begin position="230"/>
        <end position="271"/>
    </location>
</feature>
<dbReference type="InParanoid" id="A0A067Q272"/>
<accession>A0A067Q272</accession>
<evidence type="ECO:0000256" key="1">
    <source>
        <dbReference type="SAM" id="MobiDB-lite"/>
    </source>
</evidence>
<evidence type="ECO:0008006" key="4">
    <source>
        <dbReference type="Google" id="ProtNLM"/>
    </source>
</evidence>
<dbReference type="GO" id="GO:0035303">
    <property type="term" value="P:regulation of dephosphorylation"/>
    <property type="evidence" value="ECO:0007669"/>
    <property type="project" value="TreeGrafter"/>
</dbReference>
<dbReference type="AlphaFoldDB" id="A0A067Q272"/>
<reference evidence="3" key="1">
    <citation type="journal article" date="2014" name="Proc. Natl. Acad. Sci. U.S.A.">
        <title>Extensive sampling of basidiomycete genomes demonstrates inadequacy of the white-rot/brown-rot paradigm for wood decay fungi.</title>
        <authorList>
            <person name="Riley R."/>
            <person name="Salamov A.A."/>
            <person name="Brown D.W."/>
            <person name="Nagy L.G."/>
            <person name="Floudas D."/>
            <person name="Held B.W."/>
            <person name="Levasseur A."/>
            <person name="Lombard V."/>
            <person name="Morin E."/>
            <person name="Otillar R."/>
            <person name="Lindquist E.A."/>
            <person name="Sun H."/>
            <person name="LaButti K.M."/>
            <person name="Schmutz J."/>
            <person name="Jabbour D."/>
            <person name="Luo H."/>
            <person name="Baker S.E."/>
            <person name="Pisabarro A.G."/>
            <person name="Walton J.D."/>
            <person name="Blanchette R.A."/>
            <person name="Henrissat B."/>
            <person name="Martin F."/>
            <person name="Cullen D."/>
            <person name="Hibbett D.S."/>
            <person name="Grigoriev I.V."/>
        </authorList>
    </citation>
    <scope>NUCLEOTIDE SEQUENCE [LARGE SCALE GENOMIC DNA]</scope>
    <source>
        <strain evidence="3">MUCL 33604</strain>
    </source>
</reference>
<dbReference type="InterPro" id="IPR038511">
    <property type="entry name" value="TAP42/TAP46-like_sf"/>
</dbReference>
<dbReference type="GO" id="GO:0009966">
    <property type="term" value="P:regulation of signal transduction"/>
    <property type="evidence" value="ECO:0007669"/>
    <property type="project" value="InterPro"/>
</dbReference>
<dbReference type="EMBL" id="KL197713">
    <property type="protein sequence ID" value="KDQ61168.1"/>
    <property type="molecule type" value="Genomic_DNA"/>
</dbReference>
<dbReference type="OrthoDB" id="10261753at2759"/>
<dbReference type="InterPro" id="IPR007304">
    <property type="entry name" value="TAP46-like"/>
</dbReference>
<dbReference type="Gene3D" id="1.25.40.540">
    <property type="entry name" value="TAP42-like family"/>
    <property type="match status" value="1"/>
</dbReference>